<dbReference type="SUPFAM" id="SSF46911">
    <property type="entry name" value="Ribosomal protein S18"/>
    <property type="match status" value="1"/>
</dbReference>
<dbReference type="GO" id="GO:0003735">
    <property type="term" value="F:structural constituent of ribosome"/>
    <property type="evidence" value="ECO:0007669"/>
    <property type="project" value="InterPro"/>
</dbReference>
<dbReference type="Gene3D" id="4.10.640.10">
    <property type="entry name" value="Ribosomal protein S18"/>
    <property type="match status" value="1"/>
</dbReference>
<dbReference type="HAMAP" id="MF_00270">
    <property type="entry name" value="Ribosomal_bS18"/>
    <property type="match status" value="1"/>
</dbReference>
<evidence type="ECO:0000313" key="7">
    <source>
        <dbReference type="Proteomes" id="UP000230922"/>
    </source>
</evidence>
<sequence>MANNNNNNNRNNNLNIKKVCFFCANKMTTVDYKDTQALRRFMSPHAKILNHKRTGTCPKHQRVITQALKRARHMALLPFVAA</sequence>
<accession>A0A2H0VBG9</accession>
<dbReference type="GO" id="GO:0022627">
    <property type="term" value="C:cytosolic small ribosomal subunit"/>
    <property type="evidence" value="ECO:0007669"/>
    <property type="project" value="TreeGrafter"/>
</dbReference>
<keyword evidence="2 4" id="KW-0689">Ribosomal protein</keyword>
<name>A0A2H0VBG9_9BACT</name>
<dbReference type="PANTHER" id="PTHR13479:SF40">
    <property type="entry name" value="SMALL RIBOSOMAL SUBUNIT PROTEIN BS18M"/>
    <property type="match status" value="1"/>
</dbReference>
<comment type="function">
    <text evidence="4">Binds as a heterodimer with protein bS6 to the central domain of the 16S rRNA, where it helps stabilize the platform of the 30S subunit.</text>
</comment>
<organism evidence="6 7">
    <name type="scientific">Candidatus Doudnabacteria bacterium CG10_big_fil_rev_8_21_14_0_10_42_18</name>
    <dbReference type="NCBI Taxonomy" id="1974552"/>
    <lineage>
        <taxon>Bacteria</taxon>
        <taxon>Candidatus Doudnaibacteriota</taxon>
    </lineage>
</organism>
<dbReference type="Proteomes" id="UP000230922">
    <property type="component" value="Unassembled WGS sequence"/>
</dbReference>
<dbReference type="Pfam" id="PF01084">
    <property type="entry name" value="Ribosomal_S18"/>
    <property type="match status" value="1"/>
</dbReference>
<dbReference type="AlphaFoldDB" id="A0A2H0VBG9"/>
<dbReference type="EMBL" id="PFAK01000019">
    <property type="protein sequence ID" value="PIR96411.1"/>
    <property type="molecule type" value="Genomic_DNA"/>
</dbReference>
<dbReference type="GO" id="GO:0006412">
    <property type="term" value="P:translation"/>
    <property type="evidence" value="ECO:0007669"/>
    <property type="project" value="UniProtKB-UniRule"/>
</dbReference>
<dbReference type="GO" id="GO:0070181">
    <property type="term" value="F:small ribosomal subunit rRNA binding"/>
    <property type="evidence" value="ECO:0007669"/>
    <property type="project" value="TreeGrafter"/>
</dbReference>
<evidence type="ECO:0000256" key="2">
    <source>
        <dbReference type="ARBA" id="ARBA00022980"/>
    </source>
</evidence>
<evidence type="ECO:0000256" key="4">
    <source>
        <dbReference type="HAMAP-Rule" id="MF_00270"/>
    </source>
</evidence>
<proteinExistence type="inferred from homology"/>
<dbReference type="NCBIfam" id="TIGR00165">
    <property type="entry name" value="S18"/>
    <property type="match status" value="1"/>
</dbReference>
<reference evidence="7" key="1">
    <citation type="submission" date="2017-09" db="EMBL/GenBank/DDBJ databases">
        <title>Depth-based differentiation of microbial function through sediment-hosted aquifers and enrichment of novel symbionts in the deep terrestrial subsurface.</title>
        <authorList>
            <person name="Probst A.J."/>
            <person name="Ladd B."/>
            <person name="Jarett J.K."/>
            <person name="Geller-Mcgrath D.E."/>
            <person name="Sieber C.M.K."/>
            <person name="Emerson J.B."/>
            <person name="Anantharaman K."/>
            <person name="Thomas B.C."/>
            <person name="Malmstrom R."/>
            <person name="Stieglmeier M."/>
            <person name="Klingl A."/>
            <person name="Woyke T."/>
            <person name="Ryan C.M."/>
            <person name="Banfield J.F."/>
        </authorList>
    </citation>
    <scope>NUCLEOTIDE SEQUENCE [LARGE SCALE GENOMIC DNA]</scope>
</reference>
<keyword evidence="4" id="KW-0699">rRNA-binding</keyword>
<evidence type="ECO:0000256" key="5">
    <source>
        <dbReference type="RuleBase" id="RU003910"/>
    </source>
</evidence>
<dbReference type="PANTHER" id="PTHR13479">
    <property type="entry name" value="30S RIBOSOMAL PROTEIN S18"/>
    <property type="match status" value="1"/>
</dbReference>
<comment type="similarity">
    <text evidence="1 4 5">Belongs to the bacterial ribosomal protein bS18 family.</text>
</comment>
<comment type="subunit">
    <text evidence="4">Part of the 30S ribosomal subunit. Forms a tight heterodimer with protein bS6.</text>
</comment>
<dbReference type="InterPro" id="IPR036870">
    <property type="entry name" value="Ribosomal_bS18_sf"/>
</dbReference>
<keyword evidence="4" id="KW-0694">RNA-binding</keyword>
<dbReference type="InterPro" id="IPR001648">
    <property type="entry name" value="Ribosomal_bS18"/>
</dbReference>
<dbReference type="PRINTS" id="PR00974">
    <property type="entry name" value="RIBOSOMALS18"/>
</dbReference>
<evidence type="ECO:0000313" key="6">
    <source>
        <dbReference type="EMBL" id="PIR96411.1"/>
    </source>
</evidence>
<gene>
    <name evidence="4 6" type="primary">rpsR</name>
    <name evidence="6" type="ORF">COT92_01245</name>
</gene>
<evidence type="ECO:0000256" key="3">
    <source>
        <dbReference type="ARBA" id="ARBA00023274"/>
    </source>
</evidence>
<keyword evidence="3 4" id="KW-0687">Ribonucleoprotein</keyword>
<evidence type="ECO:0000256" key="1">
    <source>
        <dbReference type="ARBA" id="ARBA00005589"/>
    </source>
</evidence>
<protein>
    <recommendedName>
        <fullName evidence="4">Small ribosomal subunit protein bS18</fullName>
    </recommendedName>
</protein>
<comment type="caution">
    <text evidence="6">The sequence shown here is derived from an EMBL/GenBank/DDBJ whole genome shotgun (WGS) entry which is preliminary data.</text>
</comment>